<evidence type="ECO:0000256" key="3">
    <source>
        <dbReference type="ARBA" id="ARBA00022490"/>
    </source>
</evidence>
<name>A0ABU8XPK9_9PROT</name>
<keyword evidence="6 7" id="KW-0949">S-adenosyl-L-methionine</keyword>
<dbReference type="Pfam" id="PF01135">
    <property type="entry name" value="PCMT"/>
    <property type="match status" value="1"/>
</dbReference>
<accession>A0ABU8XPK9</accession>
<dbReference type="GO" id="GO:0004719">
    <property type="term" value="F:protein-L-isoaspartate (D-aspartate) O-methyltransferase activity"/>
    <property type="evidence" value="ECO:0007669"/>
    <property type="project" value="UniProtKB-EC"/>
</dbReference>
<dbReference type="HAMAP" id="MF_00090">
    <property type="entry name" value="PIMT"/>
    <property type="match status" value="1"/>
</dbReference>
<keyword evidence="5 7" id="KW-0808">Transferase</keyword>
<comment type="caution">
    <text evidence="8">The sequence shown here is derived from an EMBL/GenBank/DDBJ whole genome shotgun (WGS) entry which is preliminary data.</text>
</comment>
<reference evidence="8 9" key="1">
    <citation type="submission" date="2024-01" db="EMBL/GenBank/DDBJ databases">
        <title>Multi-omics insights into the function and evolution of sodium benzoate biodegradation pathways in Benzoatithermus flavus gen. nov., sp. nov. from hot spring.</title>
        <authorList>
            <person name="Hu C.-J."/>
            <person name="Li W.-J."/>
        </authorList>
    </citation>
    <scope>NUCLEOTIDE SEQUENCE [LARGE SCALE GENOMIC DNA]</scope>
    <source>
        <strain evidence="8 9">SYSU G07066</strain>
    </source>
</reference>
<dbReference type="PANTHER" id="PTHR11579:SF0">
    <property type="entry name" value="PROTEIN-L-ISOASPARTATE(D-ASPARTATE) O-METHYLTRANSFERASE"/>
    <property type="match status" value="1"/>
</dbReference>
<evidence type="ECO:0000256" key="7">
    <source>
        <dbReference type="HAMAP-Rule" id="MF_00090"/>
    </source>
</evidence>
<dbReference type="RefSeq" id="WP_418158204.1">
    <property type="nucleotide sequence ID" value="NZ_JBBLZC010000003.1"/>
</dbReference>
<dbReference type="NCBIfam" id="NF001453">
    <property type="entry name" value="PRK00312.1"/>
    <property type="match status" value="1"/>
</dbReference>
<dbReference type="PANTHER" id="PTHR11579">
    <property type="entry name" value="PROTEIN-L-ISOASPARTATE O-METHYLTRANSFERASE"/>
    <property type="match status" value="1"/>
</dbReference>
<organism evidence="8 9">
    <name type="scientific">Benzoatithermus flavus</name>
    <dbReference type="NCBI Taxonomy" id="3108223"/>
    <lineage>
        <taxon>Bacteria</taxon>
        <taxon>Pseudomonadati</taxon>
        <taxon>Pseudomonadota</taxon>
        <taxon>Alphaproteobacteria</taxon>
        <taxon>Geminicoccales</taxon>
        <taxon>Geminicoccaceae</taxon>
        <taxon>Benzoatithermus</taxon>
    </lineage>
</organism>
<comment type="subcellular location">
    <subcellularLocation>
        <location evidence="1 7">Cytoplasm</location>
    </subcellularLocation>
</comment>
<keyword evidence="4 7" id="KW-0489">Methyltransferase</keyword>
<dbReference type="CDD" id="cd02440">
    <property type="entry name" value="AdoMet_MTases"/>
    <property type="match status" value="1"/>
</dbReference>
<comment type="function">
    <text evidence="7">Catalyzes the methyl esterification of L-isoaspartyl residues in peptides and proteins that result from spontaneous decomposition of normal L-aspartyl and L-asparaginyl residues. It plays a role in the repair and/or degradation of damaged proteins.</text>
</comment>
<dbReference type="SUPFAM" id="SSF53335">
    <property type="entry name" value="S-adenosyl-L-methionine-dependent methyltransferases"/>
    <property type="match status" value="1"/>
</dbReference>
<dbReference type="InterPro" id="IPR000682">
    <property type="entry name" value="PCMT"/>
</dbReference>
<dbReference type="EMBL" id="JBBLZC010000003">
    <property type="protein sequence ID" value="MEK0082350.1"/>
    <property type="molecule type" value="Genomic_DNA"/>
</dbReference>
<feature type="active site" evidence="7">
    <location>
        <position position="76"/>
    </location>
</feature>
<evidence type="ECO:0000256" key="5">
    <source>
        <dbReference type="ARBA" id="ARBA00022679"/>
    </source>
</evidence>
<evidence type="ECO:0000256" key="2">
    <source>
        <dbReference type="ARBA" id="ARBA00005369"/>
    </source>
</evidence>
<evidence type="ECO:0000256" key="4">
    <source>
        <dbReference type="ARBA" id="ARBA00022603"/>
    </source>
</evidence>
<dbReference type="GO" id="GO:0032259">
    <property type="term" value="P:methylation"/>
    <property type="evidence" value="ECO:0007669"/>
    <property type="project" value="UniProtKB-KW"/>
</dbReference>
<protein>
    <recommendedName>
        <fullName evidence="7">Protein-L-isoaspartate O-methyltransferase</fullName>
        <ecNumber evidence="7">2.1.1.77</ecNumber>
    </recommendedName>
    <alternativeName>
        <fullName evidence="7">L-isoaspartyl protein carboxyl methyltransferase</fullName>
    </alternativeName>
    <alternativeName>
        <fullName evidence="7">Protein L-isoaspartyl methyltransferase</fullName>
    </alternativeName>
    <alternativeName>
        <fullName evidence="7">Protein-beta-aspartate methyltransferase</fullName>
        <shortName evidence="7">PIMT</shortName>
    </alternativeName>
</protein>
<dbReference type="EC" id="2.1.1.77" evidence="7"/>
<evidence type="ECO:0000313" key="8">
    <source>
        <dbReference type="EMBL" id="MEK0082350.1"/>
    </source>
</evidence>
<evidence type="ECO:0000313" key="9">
    <source>
        <dbReference type="Proteomes" id="UP001375743"/>
    </source>
</evidence>
<comment type="similarity">
    <text evidence="2 7">Belongs to the methyltransferase superfamily. L-isoaspartyl/D-aspartyl protein methyltransferase family.</text>
</comment>
<evidence type="ECO:0000256" key="1">
    <source>
        <dbReference type="ARBA" id="ARBA00004496"/>
    </source>
</evidence>
<dbReference type="InterPro" id="IPR029063">
    <property type="entry name" value="SAM-dependent_MTases_sf"/>
</dbReference>
<keyword evidence="9" id="KW-1185">Reference proteome</keyword>
<gene>
    <name evidence="7" type="primary">pcm</name>
    <name evidence="8" type="ORF">U1T56_04260</name>
</gene>
<dbReference type="NCBIfam" id="TIGR00080">
    <property type="entry name" value="pimt"/>
    <property type="match status" value="1"/>
</dbReference>
<dbReference type="Proteomes" id="UP001375743">
    <property type="component" value="Unassembled WGS sequence"/>
</dbReference>
<sequence>MKPMTEAHLAILRRHMVELIAIEVELLSEELGKAALGERVMAAMQDVPRHLFVPPQLAAYAYHDTPLPIGFDKTISQPFLVAVMTDLLDPKPHEVVLEIGTGLGYQAAILAELAGRVWSVEIVEELAAVAAARLEQLGYTNIGLRIGNGARGWADHAPFDKILVTAAAETVPQALLEQLRPGGRMVLPMGPATEQLLTVVDKDAAGQLEQQALIPVRFTQLETE</sequence>
<dbReference type="PROSITE" id="PS01279">
    <property type="entry name" value="PCMT"/>
    <property type="match status" value="1"/>
</dbReference>
<evidence type="ECO:0000256" key="6">
    <source>
        <dbReference type="ARBA" id="ARBA00022691"/>
    </source>
</evidence>
<dbReference type="Gene3D" id="3.40.50.150">
    <property type="entry name" value="Vaccinia Virus protein VP39"/>
    <property type="match status" value="1"/>
</dbReference>
<comment type="catalytic activity">
    <reaction evidence="7">
        <text>[protein]-L-isoaspartate + S-adenosyl-L-methionine = [protein]-L-isoaspartate alpha-methyl ester + S-adenosyl-L-homocysteine</text>
        <dbReference type="Rhea" id="RHEA:12705"/>
        <dbReference type="Rhea" id="RHEA-COMP:12143"/>
        <dbReference type="Rhea" id="RHEA-COMP:12144"/>
        <dbReference type="ChEBI" id="CHEBI:57856"/>
        <dbReference type="ChEBI" id="CHEBI:59789"/>
        <dbReference type="ChEBI" id="CHEBI:90596"/>
        <dbReference type="ChEBI" id="CHEBI:90598"/>
        <dbReference type="EC" id="2.1.1.77"/>
    </reaction>
</comment>
<keyword evidence="3 7" id="KW-0963">Cytoplasm</keyword>
<proteinExistence type="inferred from homology"/>